<feature type="chain" id="PRO_5012782974" evidence="3">
    <location>
        <begin position="25"/>
        <end position="407"/>
    </location>
</feature>
<sequence>MKKLHLTSFLVSLPALLLPLHSLAQGTAQDMQSLHQVLDGLYAEMLPLCERLIGVGRGLAGFAALWYIASRVWRHLANAEPVDFYPLLRPFALGLAVLLFPSVLALLNGVLQPTVTATGTMVEDSDKAIAVLLKQKEEAIQSSDAWQLYVGTDGEGDREKWYKYTHPDDPLGEGESILESIGNDVKFAMAKASYAFRHSIKQWMSEILMVLFQTAALCINTIRTFYLIVLAVLAPLVFGFAVFDGFQHTLTVWLARYVNVYMWLPVANIFGSIIGKIQENMLRIDISQVEHGGDTFFSATDLAYLIFLLIGIVGYFTVPNVANYIVHAGGGNALLYKVTNLLSTTNRTALAAGGTGAGHIAAALGAGANHFTHIMGGLNSGPSPEAPGTSKDSPPESYQHARLSGKD</sequence>
<dbReference type="InterPro" id="IPR022393">
    <property type="entry name" value="Conjugative_transposon_TraJ"/>
</dbReference>
<keyword evidence="2" id="KW-1133">Transmembrane helix</keyword>
<dbReference type="InterPro" id="IPR012424">
    <property type="entry name" value="Conjugative_transposon_TraJ_C"/>
</dbReference>
<keyword evidence="6" id="KW-1185">Reference proteome</keyword>
<evidence type="ECO:0000256" key="1">
    <source>
        <dbReference type="SAM" id="MobiDB-lite"/>
    </source>
</evidence>
<feature type="transmembrane region" description="Helical" evidence="2">
    <location>
        <begin position="90"/>
        <end position="111"/>
    </location>
</feature>
<keyword evidence="2" id="KW-0472">Membrane</keyword>
<feature type="transmembrane region" description="Helical" evidence="2">
    <location>
        <begin position="52"/>
        <end position="69"/>
    </location>
</feature>
<dbReference type="NCBIfam" id="TIGR03782">
    <property type="entry name" value="Bac_Flav_CT_J"/>
    <property type="match status" value="1"/>
</dbReference>
<protein>
    <submittedName>
        <fullName evidence="5">Bacteroides conjugative transposon TraJ protein</fullName>
    </submittedName>
</protein>
<evidence type="ECO:0000256" key="2">
    <source>
        <dbReference type="SAM" id="Phobius"/>
    </source>
</evidence>
<dbReference type="EMBL" id="FZOQ01000044">
    <property type="protein sequence ID" value="SNT30881.1"/>
    <property type="molecule type" value="Genomic_DNA"/>
</dbReference>
<gene>
    <name evidence="5" type="ORF">SAMN06296052_1442</name>
</gene>
<evidence type="ECO:0000256" key="3">
    <source>
        <dbReference type="SAM" id="SignalP"/>
    </source>
</evidence>
<feature type="transmembrane region" description="Helical" evidence="2">
    <location>
        <begin position="296"/>
        <end position="318"/>
    </location>
</feature>
<name>A0A239LK86_9BACT</name>
<dbReference type="Pfam" id="PF07863">
    <property type="entry name" value="CtnDOT_TraJ"/>
    <property type="match status" value="1"/>
</dbReference>
<feature type="domain" description="Conjugative transposon TraJ C-terminal" evidence="4">
    <location>
        <begin position="30"/>
        <end position="387"/>
    </location>
</feature>
<feature type="region of interest" description="Disordered" evidence="1">
    <location>
        <begin position="376"/>
        <end position="407"/>
    </location>
</feature>
<keyword evidence="3" id="KW-0732">Signal</keyword>
<evidence type="ECO:0000259" key="4">
    <source>
        <dbReference type="Pfam" id="PF07863"/>
    </source>
</evidence>
<dbReference type="AlphaFoldDB" id="A0A239LK86"/>
<dbReference type="Proteomes" id="UP000198432">
    <property type="component" value="Unassembled WGS sequence"/>
</dbReference>
<reference evidence="6" key="1">
    <citation type="submission" date="2017-06" db="EMBL/GenBank/DDBJ databases">
        <authorList>
            <person name="Varghese N."/>
            <person name="Submissions S."/>
        </authorList>
    </citation>
    <scope>NUCLEOTIDE SEQUENCE [LARGE SCALE GENOMIC DNA]</scope>
    <source>
        <strain evidence="6">NKM1</strain>
    </source>
</reference>
<dbReference type="OrthoDB" id="1147144at2"/>
<keyword evidence="2" id="KW-0812">Transmembrane</keyword>
<feature type="transmembrane region" description="Helical" evidence="2">
    <location>
        <begin position="225"/>
        <end position="243"/>
    </location>
</feature>
<organism evidence="5 6">
    <name type="scientific">Pontibacter ummariensis</name>
    <dbReference type="NCBI Taxonomy" id="1610492"/>
    <lineage>
        <taxon>Bacteria</taxon>
        <taxon>Pseudomonadati</taxon>
        <taxon>Bacteroidota</taxon>
        <taxon>Cytophagia</taxon>
        <taxon>Cytophagales</taxon>
        <taxon>Hymenobacteraceae</taxon>
        <taxon>Pontibacter</taxon>
    </lineage>
</organism>
<accession>A0A239LK86</accession>
<evidence type="ECO:0000313" key="5">
    <source>
        <dbReference type="EMBL" id="SNT30881.1"/>
    </source>
</evidence>
<dbReference type="RefSeq" id="WP_089321883.1">
    <property type="nucleotide sequence ID" value="NZ_FZOQ01000044.1"/>
</dbReference>
<feature type="signal peptide" evidence="3">
    <location>
        <begin position="1"/>
        <end position="24"/>
    </location>
</feature>
<feature type="transmembrane region" description="Helical" evidence="2">
    <location>
        <begin position="255"/>
        <end position="275"/>
    </location>
</feature>
<evidence type="ECO:0000313" key="6">
    <source>
        <dbReference type="Proteomes" id="UP000198432"/>
    </source>
</evidence>
<proteinExistence type="predicted"/>